<keyword evidence="5" id="KW-1015">Disulfide bond</keyword>
<dbReference type="SMR" id="A0A5M3M8D9"/>
<comment type="similarity">
    <text evidence="1">Belongs to the multicopper oxidase family.</text>
</comment>
<dbReference type="SUPFAM" id="SSF49503">
    <property type="entry name" value="Cupredoxins"/>
    <property type="match status" value="3"/>
</dbReference>
<keyword evidence="3" id="KW-0560">Oxidoreductase</keyword>
<proteinExistence type="inferred from homology"/>
<dbReference type="InterPro" id="IPR033138">
    <property type="entry name" value="Cu_oxidase_CS"/>
</dbReference>
<dbReference type="Proteomes" id="UP000053558">
    <property type="component" value="Unassembled WGS sequence"/>
</dbReference>
<accession>A0A5M3M8D9</accession>
<keyword evidence="2" id="KW-0479">Metal-binding</keyword>
<comment type="caution">
    <text evidence="11">The sequence shown here is derived from an EMBL/GenBank/DDBJ whole genome shotgun (WGS) entry which is preliminary data.</text>
</comment>
<dbReference type="OMA" id="HAHIADQ"/>
<feature type="signal peptide" evidence="7">
    <location>
        <begin position="1"/>
        <end position="18"/>
    </location>
</feature>
<dbReference type="CDD" id="cd13856">
    <property type="entry name" value="CuRO_1_Tv-LCC_like"/>
    <property type="match status" value="1"/>
</dbReference>
<organism evidence="11 12">
    <name type="scientific">Coniophora puteana (strain RWD-64-598)</name>
    <name type="common">Brown rot fungus</name>
    <dbReference type="NCBI Taxonomy" id="741705"/>
    <lineage>
        <taxon>Eukaryota</taxon>
        <taxon>Fungi</taxon>
        <taxon>Dikarya</taxon>
        <taxon>Basidiomycota</taxon>
        <taxon>Agaricomycotina</taxon>
        <taxon>Agaricomycetes</taxon>
        <taxon>Agaricomycetidae</taxon>
        <taxon>Boletales</taxon>
        <taxon>Coniophorineae</taxon>
        <taxon>Coniophoraceae</taxon>
        <taxon>Coniophora</taxon>
    </lineage>
</organism>
<evidence type="ECO:0000259" key="8">
    <source>
        <dbReference type="Pfam" id="PF00394"/>
    </source>
</evidence>
<dbReference type="PROSITE" id="PS00079">
    <property type="entry name" value="MULTICOPPER_OXIDASE1"/>
    <property type="match status" value="2"/>
</dbReference>
<dbReference type="Pfam" id="PF00394">
    <property type="entry name" value="Cu-oxidase"/>
    <property type="match status" value="1"/>
</dbReference>
<feature type="domain" description="Plastocyanin-like" evidence="10">
    <location>
        <begin position="31"/>
        <end position="150"/>
    </location>
</feature>
<dbReference type="Gene3D" id="2.60.40.420">
    <property type="entry name" value="Cupredoxins - blue copper proteins"/>
    <property type="match status" value="3"/>
</dbReference>
<dbReference type="InterPro" id="IPR011707">
    <property type="entry name" value="Cu-oxidase-like_N"/>
</dbReference>
<evidence type="ECO:0000256" key="4">
    <source>
        <dbReference type="ARBA" id="ARBA00023008"/>
    </source>
</evidence>
<sequence length="519" mass="57715">MLHNALLALFSLLSLVRAVQVIGPEGELVIKNTVVNPDGFERVAITAGDDFIGPIITAQKGDRFKINVVNQLSNDTMLTSTTVHWHGIFQKGQNSMDGLGMVTQCPIAPSTNFTYDFTAYEQTGTYWYHSHIGVQYCDGLRGPLIIYDPEDPFLGWYDVDNASTIITLADWYHVPSPQVPRQVVPQTALINGMGSYVGGPSMPNAVINVEWGKRYRFRLLNIACKPNYIFAIDGHRFTVIEADGENVEPYQVDSIQIYAAQRYSFIMQADQEPDNYWIHSDSNTGANATAILRYIGAPDATPINRTTPSSFPLNETFLNPLVPESYPGFQDPEPDIRINLVLNKNMTNYNYLINGAQYYPPDTPILMQLLSGKTQALDLIPSGSIYTLPRNKIVEVSMPPDDAPGRPHPFHLHGHKFGVIRSAGSTSYNYVNPIMRDVTNTGVAGDNVTIRFITNNPGPWMLHCHIDFHLYVGMAVVFAEAPEDVPSNDPVNEAWQDLCPVYNSLPNQTFPFPPVNTSS</sequence>
<evidence type="ECO:0000259" key="10">
    <source>
        <dbReference type="Pfam" id="PF07732"/>
    </source>
</evidence>
<dbReference type="EMBL" id="JH711589">
    <property type="protein sequence ID" value="EIW75307.1"/>
    <property type="molecule type" value="Genomic_DNA"/>
</dbReference>
<keyword evidence="6" id="KW-0325">Glycoprotein</keyword>
<keyword evidence="12" id="KW-1185">Reference proteome</keyword>
<dbReference type="RefSeq" id="XP_007774489.1">
    <property type="nucleotide sequence ID" value="XM_007776299.1"/>
</dbReference>
<dbReference type="AlphaFoldDB" id="A0A5M3M8D9"/>
<dbReference type="InterPro" id="IPR002355">
    <property type="entry name" value="Cu_oxidase_Cu_BS"/>
</dbReference>
<dbReference type="InterPro" id="IPR045087">
    <property type="entry name" value="Cu-oxidase_fam"/>
</dbReference>
<evidence type="ECO:0000256" key="2">
    <source>
        <dbReference type="ARBA" id="ARBA00022723"/>
    </source>
</evidence>
<dbReference type="PROSITE" id="PS00080">
    <property type="entry name" value="MULTICOPPER_OXIDASE2"/>
    <property type="match status" value="1"/>
</dbReference>
<dbReference type="InterPro" id="IPR008972">
    <property type="entry name" value="Cupredoxin"/>
</dbReference>
<feature type="chain" id="PRO_5024274431" evidence="7">
    <location>
        <begin position="19"/>
        <end position="519"/>
    </location>
</feature>
<protein>
    <submittedName>
        <fullName evidence="11">Laccase</fullName>
    </submittedName>
</protein>
<dbReference type="GeneID" id="19208502"/>
<keyword evidence="7" id="KW-0732">Signal</keyword>
<dbReference type="Pfam" id="PF07731">
    <property type="entry name" value="Cu-oxidase_2"/>
    <property type="match status" value="1"/>
</dbReference>
<dbReference type="GO" id="GO:0005507">
    <property type="term" value="F:copper ion binding"/>
    <property type="evidence" value="ECO:0007669"/>
    <property type="project" value="InterPro"/>
</dbReference>
<evidence type="ECO:0000256" key="6">
    <source>
        <dbReference type="ARBA" id="ARBA00023180"/>
    </source>
</evidence>
<dbReference type="CDD" id="cd13903">
    <property type="entry name" value="CuRO_3_Tv-LCC_like"/>
    <property type="match status" value="1"/>
</dbReference>
<dbReference type="PANTHER" id="PTHR11709:SF511">
    <property type="entry name" value="LACCASE"/>
    <property type="match status" value="1"/>
</dbReference>
<dbReference type="InterPro" id="IPR001117">
    <property type="entry name" value="Cu-oxidase_2nd"/>
</dbReference>
<feature type="domain" description="Plastocyanin-like" evidence="9">
    <location>
        <begin position="359"/>
        <end position="483"/>
    </location>
</feature>
<evidence type="ECO:0000256" key="5">
    <source>
        <dbReference type="ARBA" id="ARBA00023157"/>
    </source>
</evidence>
<evidence type="ECO:0000256" key="1">
    <source>
        <dbReference type="ARBA" id="ARBA00010609"/>
    </source>
</evidence>
<keyword evidence="4" id="KW-0186">Copper</keyword>
<dbReference type="KEGG" id="cput:CONPUDRAFT_66397"/>
<dbReference type="OrthoDB" id="2121828at2759"/>
<dbReference type="InterPro" id="IPR011706">
    <property type="entry name" value="Cu-oxidase_C"/>
</dbReference>
<dbReference type="Pfam" id="PF07732">
    <property type="entry name" value="Cu-oxidase_3"/>
    <property type="match status" value="1"/>
</dbReference>
<evidence type="ECO:0000256" key="7">
    <source>
        <dbReference type="SAM" id="SignalP"/>
    </source>
</evidence>
<dbReference type="FunFam" id="2.60.40.420:FF:000045">
    <property type="entry name" value="Laccase 2"/>
    <property type="match status" value="1"/>
</dbReference>
<evidence type="ECO:0000313" key="11">
    <source>
        <dbReference type="EMBL" id="EIW75307.1"/>
    </source>
</evidence>
<evidence type="ECO:0000259" key="9">
    <source>
        <dbReference type="Pfam" id="PF07731"/>
    </source>
</evidence>
<evidence type="ECO:0000256" key="3">
    <source>
        <dbReference type="ARBA" id="ARBA00023002"/>
    </source>
</evidence>
<name>A0A5M3M8D9_CONPW</name>
<dbReference type="PANTHER" id="PTHR11709">
    <property type="entry name" value="MULTI-COPPER OXIDASE"/>
    <property type="match status" value="1"/>
</dbReference>
<reference evidence="12" key="1">
    <citation type="journal article" date="2012" name="Science">
        <title>The Paleozoic origin of enzymatic lignin decomposition reconstructed from 31 fungal genomes.</title>
        <authorList>
            <person name="Floudas D."/>
            <person name="Binder M."/>
            <person name="Riley R."/>
            <person name="Barry K."/>
            <person name="Blanchette R.A."/>
            <person name="Henrissat B."/>
            <person name="Martinez A.T."/>
            <person name="Otillar R."/>
            <person name="Spatafora J.W."/>
            <person name="Yadav J.S."/>
            <person name="Aerts A."/>
            <person name="Benoit I."/>
            <person name="Boyd A."/>
            <person name="Carlson A."/>
            <person name="Copeland A."/>
            <person name="Coutinho P.M."/>
            <person name="de Vries R.P."/>
            <person name="Ferreira P."/>
            <person name="Findley K."/>
            <person name="Foster B."/>
            <person name="Gaskell J."/>
            <person name="Glotzer D."/>
            <person name="Gorecki P."/>
            <person name="Heitman J."/>
            <person name="Hesse C."/>
            <person name="Hori C."/>
            <person name="Igarashi K."/>
            <person name="Jurgens J.A."/>
            <person name="Kallen N."/>
            <person name="Kersten P."/>
            <person name="Kohler A."/>
            <person name="Kuees U."/>
            <person name="Kumar T.K.A."/>
            <person name="Kuo A."/>
            <person name="LaButti K."/>
            <person name="Larrondo L.F."/>
            <person name="Lindquist E."/>
            <person name="Ling A."/>
            <person name="Lombard V."/>
            <person name="Lucas S."/>
            <person name="Lundell T."/>
            <person name="Martin R."/>
            <person name="McLaughlin D.J."/>
            <person name="Morgenstern I."/>
            <person name="Morin E."/>
            <person name="Murat C."/>
            <person name="Nagy L.G."/>
            <person name="Nolan M."/>
            <person name="Ohm R.A."/>
            <person name="Patyshakuliyeva A."/>
            <person name="Rokas A."/>
            <person name="Ruiz-Duenas F.J."/>
            <person name="Sabat G."/>
            <person name="Salamov A."/>
            <person name="Samejima M."/>
            <person name="Schmutz J."/>
            <person name="Slot J.C."/>
            <person name="St John F."/>
            <person name="Stenlid J."/>
            <person name="Sun H."/>
            <person name="Sun S."/>
            <person name="Syed K."/>
            <person name="Tsang A."/>
            <person name="Wiebenga A."/>
            <person name="Young D."/>
            <person name="Pisabarro A."/>
            <person name="Eastwood D.C."/>
            <person name="Martin F."/>
            <person name="Cullen D."/>
            <person name="Grigoriev I.V."/>
            <person name="Hibbett D.S."/>
        </authorList>
    </citation>
    <scope>NUCLEOTIDE SEQUENCE [LARGE SCALE GENOMIC DNA]</scope>
    <source>
        <strain evidence="12">RWD-64-598 SS2</strain>
    </source>
</reference>
<dbReference type="GO" id="GO:0016491">
    <property type="term" value="F:oxidoreductase activity"/>
    <property type="evidence" value="ECO:0007669"/>
    <property type="project" value="UniProtKB-KW"/>
</dbReference>
<feature type="domain" description="Plastocyanin-like" evidence="8">
    <location>
        <begin position="163"/>
        <end position="297"/>
    </location>
</feature>
<gene>
    <name evidence="11" type="primary">Cplcc1</name>
    <name evidence="11" type="ORF">CONPUDRAFT_66397</name>
</gene>
<evidence type="ECO:0000313" key="12">
    <source>
        <dbReference type="Proteomes" id="UP000053558"/>
    </source>
</evidence>